<feature type="transmembrane region" description="Helical" evidence="1">
    <location>
        <begin position="6"/>
        <end position="24"/>
    </location>
</feature>
<feature type="transmembrane region" description="Helical" evidence="1">
    <location>
        <begin position="44"/>
        <end position="63"/>
    </location>
</feature>
<reference evidence="2 3" key="1">
    <citation type="submission" date="2021-03" db="EMBL/GenBank/DDBJ databases">
        <title>Genomic Encyclopedia of Type Strains, Phase IV (KMG-IV): sequencing the most valuable type-strain genomes for metagenomic binning, comparative biology and taxonomic classification.</title>
        <authorList>
            <person name="Goeker M."/>
        </authorList>
    </citation>
    <scope>NUCLEOTIDE SEQUENCE [LARGE SCALE GENOMIC DNA]</scope>
    <source>
        <strain evidence="2 3">DSM 21085</strain>
    </source>
</reference>
<protein>
    <submittedName>
        <fullName evidence="2">Uncharacterized protein</fullName>
    </submittedName>
</protein>
<comment type="caution">
    <text evidence="2">The sequence shown here is derived from an EMBL/GenBank/DDBJ whole genome shotgun (WGS) entry which is preliminary data.</text>
</comment>
<keyword evidence="1" id="KW-1133">Transmembrane helix</keyword>
<accession>A0ABS4HI50</accession>
<dbReference type="Proteomes" id="UP001519328">
    <property type="component" value="Unassembled WGS sequence"/>
</dbReference>
<sequence length="176" mass="20671">MITNTFKTLLFISSFLPLYFILMVKFYDFDKPFKCNLVENTIPYSVLTLLIVISIVTFLYFLFCELNEEEEFEDIENIDSEILSYFITYIVPLTTLKVDQINGVLVNILLFIVIGVFYVKSNIFYLNILFTFSNFNVYTDKDKKIIISKKKAQKINELGLVKVRKVGDKIYIINKK</sequence>
<feature type="transmembrane region" description="Helical" evidence="1">
    <location>
        <begin position="101"/>
        <end position="119"/>
    </location>
</feature>
<keyword evidence="1" id="KW-0472">Membrane</keyword>
<gene>
    <name evidence="2" type="ORF">J2Z82_003236</name>
</gene>
<dbReference type="EMBL" id="JAGGKK010000020">
    <property type="protein sequence ID" value="MBP1950279.1"/>
    <property type="molecule type" value="Genomic_DNA"/>
</dbReference>
<organism evidence="2 3">
    <name type="scientific">Virgibacillus litoralis</name>
    <dbReference type="NCBI Taxonomy" id="578221"/>
    <lineage>
        <taxon>Bacteria</taxon>
        <taxon>Bacillati</taxon>
        <taxon>Bacillota</taxon>
        <taxon>Bacilli</taxon>
        <taxon>Bacillales</taxon>
        <taxon>Bacillaceae</taxon>
        <taxon>Virgibacillus</taxon>
    </lineage>
</organism>
<dbReference type="RefSeq" id="WP_209481766.1">
    <property type="nucleotide sequence ID" value="NZ_JAGGKK010000020.1"/>
</dbReference>
<proteinExistence type="predicted"/>
<evidence type="ECO:0000256" key="1">
    <source>
        <dbReference type="SAM" id="Phobius"/>
    </source>
</evidence>
<keyword evidence="3" id="KW-1185">Reference proteome</keyword>
<evidence type="ECO:0000313" key="3">
    <source>
        <dbReference type="Proteomes" id="UP001519328"/>
    </source>
</evidence>
<keyword evidence="1" id="KW-0812">Transmembrane</keyword>
<name>A0ABS4HI50_9BACI</name>
<evidence type="ECO:0000313" key="2">
    <source>
        <dbReference type="EMBL" id="MBP1950279.1"/>
    </source>
</evidence>